<evidence type="ECO:0000313" key="3">
    <source>
        <dbReference type="Proteomes" id="UP000190339"/>
    </source>
</evidence>
<dbReference type="EMBL" id="FUYL01000004">
    <property type="protein sequence ID" value="SKB45388.1"/>
    <property type="molecule type" value="Genomic_DNA"/>
</dbReference>
<dbReference type="PANTHER" id="PTHR33490">
    <property type="entry name" value="BLR5614 PROTEIN-RELATED"/>
    <property type="match status" value="1"/>
</dbReference>
<dbReference type="OrthoDB" id="9804872at2"/>
<dbReference type="AlphaFoldDB" id="A0A1T5BDU0"/>
<dbReference type="Proteomes" id="UP000190339">
    <property type="component" value="Unassembled WGS sequence"/>
</dbReference>
<gene>
    <name evidence="2" type="ORF">SAMN05660866_01569</name>
</gene>
<feature type="domain" description="Transglutaminase-like" evidence="1">
    <location>
        <begin position="173"/>
        <end position="238"/>
    </location>
</feature>
<dbReference type="InterPro" id="IPR038765">
    <property type="entry name" value="Papain-like_cys_pep_sf"/>
</dbReference>
<dbReference type="Pfam" id="PF01841">
    <property type="entry name" value="Transglut_core"/>
    <property type="match status" value="1"/>
</dbReference>
<evidence type="ECO:0000259" key="1">
    <source>
        <dbReference type="SMART" id="SM00460"/>
    </source>
</evidence>
<name>A0A1T5BDU0_9FLAO</name>
<dbReference type="RefSeq" id="WP_079512051.1">
    <property type="nucleotide sequence ID" value="NZ_CAXBOB010000049.1"/>
</dbReference>
<dbReference type="SMART" id="SM00460">
    <property type="entry name" value="TGc"/>
    <property type="match status" value="1"/>
</dbReference>
<dbReference type="Gene3D" id="3.10.620.30">
    <property type="match status" value="1"/>
</dbReference>
<sequence>MSNEYKITYKTENTYDNWVNNAYWQFLIIPMENDTQHDVNVEFSNSLFADNDYSINGFGFKTIRVHPKIKFKQINFEAQFSFIKDDIDPFDFPLDLDDTLANERIKELDFKIDFESFLKRTPLTSLPEGTSTNFEFNSANSIFENLQNLNDWTFNYIQFKAGVTQVDTELKDVIASRQGVCQDFTHLFCAMSRKNGIPARYVSGYLNQEHGLIGDSQMHAWAEVYIPLVGWKGFDPTNNIMANTNHIKVCHGKDYKDCAPLKGIIYSQGQNKTKYSVKVQSQQQ</sequence>
<proteinExistence type="predicted"/>
<keyword evidence="3" id="KW-1185">Reference proteome</keyword>
<reference evidence="3" key="1">
    <citation type="submission" date="2017-02" db="EMBL/GenBank/DDBJ databases">
        <authorList>
            <person name="Varghese N."/>
            <person name="Submissions S."/>
        </authorList>
    </citation>
    <scope>NUCLEOTIDE SEQUENCE [LARGE SCALE GENOMIC DNA]</scope>
    <source>
        <strain evidence="3">DSM 23546</strain>
    </source>
</reference>
<organism evidence="2 3">
    <name type="scientific">Maribacter arcticus</name>
    <dbReference type="NCBI Taxonomy" id="561365"/>
    <lineage>
        <taxon>Bacteria</taxon>
        <taxon>Pseudomonadati</taxon>
        <taxon>Bacteroidota</taxon>
        <taxon>Flavobacteriia</taxon>
        <taxon>Flavobacteriales</taxon>
        <taxon>Flavobacteriaceae</taxon>
        <taxon>Maribacter</taxon>
    </lineage>
</organism>
<dbReference type="InterPro" id="IPR002931">
    <property type="entry name" value="Transglutaminase-like"/>
</dbReference>
<dbReference type="PANTHER" id="PTHR33490:SF6">
    <property type="entry name" value="SLL1049 PROTEIN"/>
    <property type="match status" value="1"/>
</dbReference>
<dbReference type="SUPFAM" id="SSF54001">
    <property type="entry name" value="Cysteine proteinases"/>
    <property type="match status" value="1"/>
</dbReference>
<dbReference type="STRING" id="561365.SAMN05660866_01569"/>
<protein>
    <submittedName>
        <fullName evidence="2">Transglutaminase-like superfamily protein</fullName>
    </submittedName>
</protein>
<accession>A0A1T5BDU0</accession>
<evidence type="ECO:0000313" key="2">
    <source>
        <dbReference type="EMBL" id="SKB45388.1"/>
    </source>
</evidence>